<reference evidence="3" key="1">
    <citation type="journal article" date="2016" name="Genome Biol. Evol.">
        <title>Comparative 'omics' of the Fusarium fujikuroi species complex highlights differences in genetic potential and metabolite synthesis.</title>
        <authorList>
            <person name="Niehaus E.-M."/>
            <person name="Muensterkoetter M."/>
            <person name="Proctor R.H."/>
            <person name="Brown D.W."/>
            <person name="Sharon A."/>
            <person name="Idan Y."/>
            <person name="Oren-Young L."/>
            <person name="Sieber C.M."/>
            <person name="Novak O."/>
            <person name="Pencik A."/>
            <person name="Tarkowska D."/>
            <person name="Hromadova K."/>
            <person name="Freeman S."/>
            <person name="Maymon M."/>
            <person name="Elazar M."/>
            <person name="Youssef S.A."/>
            <person name="El-Shabrawy E.S.M."/>
            <person name="Shalaby A.B.A."/>
            <person name="Houterman P."/>
            <person name="Brock N.L."/>
            <person name="Burkhardt I."/>
            <person name="Tsavkelova E.A."/>
            <person name="Dickschat J.S."/>
            <person name="Galuszka P."/>
            <person name="Gueldener U."/>
            <person name="Tudzynski B."/>
        </authorList>
    </citation>
    <scope>NUCLEOTIDE SEQUENCE [LARGE SCALE GENOMIC DNA]</scope>
    <source>
        <strain evidence="3">MRC7560</strain>
    </source>
</reference>
<dbReference type="GO" id="GO:0001727">
    <property type="term" value="F:lipid kinase activity"/>
    <property type="evidence" value="ECO:0007669"/>
    <property type="project" value="TreeGrafter"/>
</dbReference>
<dbReference type="RefSeq" id="XP_041686080.1">
    <property type="nucleotide sequence ID" value="XM_041820174.1"/>
</dbReference>
<dbReference type="PROSITE" id="PS50146">
    <property type="entry name" value="DAGK"/>
    <property type="match status" value="1"/>
</dbReference>
<evidence type="ECO:0000313" key="2">
    <source>
        <dbReference type="EMBL" id="CVK99883.1"/>
    </source>
</evidence>
<dbReference type="PANTHER" id="PTHR12358">
    <property type="entry name" value="SPHINGOSINE KINASE"/>
    <property type="match status" value="1"/>
</dbReference>
<keyword evidence="3" id="KW-1185">Reference proteome</keyword>
<dbReference type="VEuPathDB" id="FungiDB:FMAN_02592"/>
<dbReference type="GeneID" id="65081863"/>
<comment type="caution">
    <text evidence="2">The sequence shown here is derived from an EMBL/GenBank/DDBJ whole genome shotgun (WGS) entry which is preliminary data.</text>
</comment>
<protein>
    <recommendedName>
        <fullName evidence="1">DAGKc domain-containing protein</fullName>
    </recommendedName>
</protein>
<accession>A0A1L7TUU1</accession>
<dbReference type="SUPFAM" id="SSF111331">
    <property type="entry name" value="NAD kinase/diacylglycerol kinase-like"/>
    <property type="match status" value="1"/>
</dbReference>
<dbReference type="GO" id="GO:0016020">
    <property type="term" value="C:membrane"/>
    <property type="evidence" value="ECO:0007669"/>
    <property type="project" value="TreeGrafter"/>
</dbReference>
<organism evidence="2 3">
    <name type="scientific">Fusarium mangiferae</name>
    <name type="common">Mango malformation disease fungus</name>
    <dbReference type="NCBI Taxonomy" id="192010"/>
    <lineage>
        <taxon>Eukaryota</taxon>
        <taxon>Fungi</taxon>
        <taxon>Dikarya</taxon>
        <taxon>Ascomycota</taxon>
        <taxon>Pezizomycotina</taxon>
        <taxon>Sordariomycetes</taxon>
        <taxon>Hypocreomycetidae</taxon>
        <taxon>Hypocreales</taxon>
        <taxon>Nectriaceae</taxon>
        <taxon>Fusarium</taxon>
        <taxon>Fusarium fujikuroi species complex</taxon>
    </lineage>
</organism>
<dbReference type="AlphaFoldDB" id="A0A1L7TUU1"/>
<dbReference type="Proteomes" id="UP000184255">
    <property type="component" value="Unassembled WGS sequence"/>
</dbReference>
<dbReference type="InterPro" id="IPR050187">
    <property type="entry name" value="Lipid_Phosphate_FormReg"/>
</dbReference>
<sequence>MSPTLENTHLAEVTTVENVSVTEDNLTWTRTGTSESASRHELVLVHEATNSQSGSSQYLLFILKEDPENKEIPFQLSILRTEEIHTDLRSLTVAGFPPHLKHSSVNEHGATSQVDIIVSIKSGVGLASKVWEDVLHPIWTYIAGDDSGQSTYRLIHTESPETIRDYAKQLWTTDERSKARTIVLLSGDGGIVDLLNGSDGNQVPENPPTVALLPLGTGNALFHSTHKPLYTEPGPSPLVLGLRTLFQGVGADLPVFRAAFSPGSHIVKFTDKSKEQPSTPGVNQIQKQETSVTHLQGAIVASYGFHASLVHESDTPEYRVHGDKRFHMVAEGLLKESHPYAAKVSIRRRGSTTFEDIPRESHAYVLTALVSNMERKFAISPATKPLQSQLRLVHFGPIGGERTMSVMMKAYDEGSHVGMQWPDGEKVGYDEVDEVKISVLERDERWRKVCIDGTIVEIPEGGDMSINMLDHSLFKILASPVILESREQA</sequence>
<dbReference type="InterPro" id="IPR001206">
    <property type="entry name" value="Diacylglycerol_kinase_cat_dom"/>
</dbReference>
<name>A0A1L7TUU1_FUSMA</name>
<evidence type="ECO:0000259" key="1">
    <source>
        <dbReference type="PROSITE" id="PS50146"/>
    </source>
</evidence>
<evidence type="ECO:0000313" key="3">
    <source>
        <dbReference type="Proteomes" id="UP000184255"/>
    </source>
</evidence>
<gene>
    <name evidence="2" type="ORF">FMAN_02592</name>
</gene>
<dbReference type="PANTHER" id="PTHR12358:SF108">
    <property type="entry name" value="DAGKC DOMAIN-CONTAINING PROTEIN"/>
    <property type="match status" value="1"/>
</dbReference>
<dbReference type="GO" id="GO:0005737">
    <property type="term" value="C:cytoplasm"/>
    <property type="evidence" value="ECO:0007669"/>
    <property type="project" value="TreeGrafter"/>
</dbReference>
<dbReference type="Pfam" id="PF00781">
    <property type="entry name" value="DAGK_cat"/>
    <property type="match status" value="1"/>
</dbReference>
<feature type="domain" description="DAGKc" evidence="1">
    <location>
        <begin position="109"/>
        <end position="263"/>
    </location>
</feature>
<dbReference type="InterPro" id="IPR016064">
    <property type="entry name" value="NAD/diacylglycerol_kinase_sf"/>
</dbReference>
<proteinExistence type="predicted"/>
<dbReference type="GO" id="GO:0046512">
    <property type="term" value="P:sphingosine biosynthetic process"/>
    <property type="evidence" value="ECO:0007669"/>
    <property type="project" value="TreeGrafter"/>
</dbReference>
<dbReference type="EMBL" id="FCQH01000010">
    <property type="protein sequence ID" value="CVK99883.1"/>
    <property type="molecule type" value="Genomic_DNA"/>
</dbReference>
<dbReference type="InterPro" id="IPR017438">
    <property type="entry name" value="ATP-NAD_kinase_N"/>
</dbReference>
<dbReference type="Gene3D" id="3.40.50.10330">
    <property type="entry name" value="Probable inorganic polyphosphate/atp-NAD kinase, domain 1"/>
    <property type="match status" value="1"/>
</dbReference>